<keyword evidence="2" id="KW-0819">tRNA processing</keyword>
<evidence type="ECO:0000313" key="4">
    <source>
        <dbReference type="Proteomes" id="UP000887567"/>
    </source>
</evidence>
<dbReference type="GO" id="GO:0030681">
    <property type="term" value="C:multimeric ribonuclease P complex"/>
    <property type="evidence" value="ECO:0007669"/>
    <property type="project" value="TreeGrafter"/>
</dbReference>
<accession>A0A913XIF6</accession>
<dbReference type="OMA" id="PCHFQVI"/>
<dbReference type="Proteomes" id="UP000887567">
    <property type="component" value="Unplaced"/>
</dbReference>
<dbReference type="OrthoDB" id="2262258at2759"/>
<dbReference type="GO" id="GO:0001682">
    <property type="term" value="P:tRNA 5'-leader removal"/>
    <property type="evidence" value="ECO:0007669"/>
    <property type="project" value="InterPro"/>
</dbReference>
<dbReference type="EnsemblMetazoa" id="XM_021049165.2">
    <property type="protein sequence ID" value="XP_020904824.1"/>
    <property type="gene ID" value="LOC110243104"/>
</dbReference>
<reference evidence="3" key="1">
    <citation type="submission" date="2022-11" db="UniProtKB">
        <authorList>
            <consortium name="EnsemblMetazoa"/>
        </authorList>
    </citation>
    <scope>IDENTIFICATION</scope>
</reference>
<evidence type="ECO:0000256" key="2">
    <source>
        <dbReference type="ARBA" id="ARBA00022694"/>
    </source>
</evidence>
<dbReference type="InterPro" id="IPR002759">
    <property type="entry name" value="Pop5/Rpp14/Rnp2-like"/>
</dbReference>
<keyword evidence="4" id="KW-1185">Reference proteome</keyword>
<protein>
    <submittedName>
        <fullName evidence="3">Uncharacterized protein</fullName>
    </submittedName>
</protein>
<sequence>MEKFTLPQKAEHFYLKVALEFEERDDEESSVKPVLDILSYKKLILEALEQLHGQVGGALVVDVLKYEQTTSEAILRVKESGLVKVWSALTLLGYYKDHRCAFHICQVSPHLMALAVDSRKWKPKADDQMDQE</sequence>
<dbReference type="InterPro" id="IPR038085">
    <property type="entry name" value="Rnp2-like_sf"/>
</dbReference>
<dbReference type="Pfam" id="PF01900">
    <property type="entry name" value="RNase_P_Rpp14"/>
    <property type="match status" value="1"/>
</dbReference>
<dbReference type="RefSeq" id="XP_020904824.1">
    <property type="nucleotide sequence ID" value="XM_021049165.2"/>
</dbReference>
<dbReference type="KEGG" id="epa:110243104"/>
<dbReference type="Gene3D" id="3.30.70.3250">
    <property type="entry name" value="Ribonuclease P, Pop5 subunit"/>
    <property type="match status" value="1"/>
</dbReference>
<dbReference type="PANTHER" id="PTHR15441:SF1">
    <property type="entry name" value="RIBONUCLEASE P PROTEIN SUBUNIT P14"/>
    <property type="match status" value="1"/>
</dbReference>
<dbReference type="AlphaFoldDB" id="A0A913XIF6"/>
<organism evidence="3 4">
    <name type="scientific">Exaiptasia diaphana</name>
    <name type="common">Tropical sea anemone</name>
    <name type="synonym">Aiptasia pulchella</name>
    <dbReference type="NCBI Taxonomy" id="2652724"/>
    <lineage>
        <taxon>Eukaryota</taxon>
        <taxon>Metazoa</taxon>
        <taxon>Cnidaria</taxon>
        <taxon>Anthozoa</taxon>
        <taxon>Hexacorallia</taxon>
        <taxon>Actiniaria</taxon>
        <taxon>Aiptasiidae</taxon>
        <taxon>Exaiptasia</taxon>
    </lineage>
</organism>
<dbReference type="PANTHER" id="PTHR15441">
    <property type="entry name" value="RIBONUCLEASE P PROTEIN SUBUNIT P14"/>
    <property type="match status" value="1"/>
</dbReference>
<name>A0A913XIF6_EXADI</name>
<evidence type="ECO:0000313" key="3">
    <source>
        <dbReference type="EnsemblMetazoa" id="XP_020904824.1"/>
    </source>
</evidence>
<comment type="similarity">
    <text evidence="1">Belongs to the eukaryotic/archaeal RNase P protein component 2 family.</text>
</comment>
<dbReference type="SUPFAM" id="SSF160350">
    <property type="entry name" value="Rnp2-like"/>
    <property type="match status" value="1"/>
</dbReference>
<dbReference type="GO" id="GO:0033204">
    <property type="term" value="F:ribonuclease P RNA binding"/>
    <property type="evidence" value="ECO:0007669"/>
    <property type="project" value="TreeGrafter"/>
</dbReference>
<dbReference type="GeneID" id="110243104"/>
<evidence type="ECO:0000256" key="1">
    <source>
        <dbReference type="ARBA" id="ARBA00010800"/>
    </source>
</evidence>
<proteinExistence type="inferred from homology"/>
<dbReference type="GO" id="GO:0005730">
    <property type="term" value="C:nucleolus"/>
    <property type="evidence" value="ECO:0007669"/>
    <property type="project" value="TreeGrafter"/>
</dbReference>